<gene>
    <name evidence="1" type="ORF">pFRL4_351</name>
</gene>
<keyword evidence="1" id="KW-0067">ATP-binding</keyword>
<keyword evidence="1" id="KW-0547">Nucleotide-binding</keyword>
<accession>V9Z6F2</accession>
<dbReference type="GO" id="GO:0004386">
    <property type="term" value="F:helicase activity"/>
    <property type="evidence" value="ECO:0007669"/>
    <property type="project" value="UniProtKB-KW"/>
</dbReference>
<keyword evidence="1" id="KW-0614">Plasmid</keyword>
<proteinExistence type="predicted"/>
<keyword evidence="1" id="KW-0347">Helicase</keyword>
<reference evidence="1" key="1">
    <citation type="submission" date="2013-09" db="EMBL/GenBank/DDBJ databases">
        <title>Complete nucleotide sequence of Streptomyces linear plasmid pFRL4.</title>
        <authorList>
            <person name="Chen Z."/>
            <person name="Fang P."/>
            <person name="Qin Z."/>
        </authorList>
    </citation>
    <scope>NUCLEOTIDE SEQUENCE</scope>
    <source>
        <plasmid evidence="1">pFRL4</plasmid>
    </source>
</reference>
<evidence type="ECO:0000313" key="1">
    <source>
        <dbReference type="EMBL" id="AHE39584.1"/>
    </source>
</evidence>
<keyword evidence="1" id="KW-0378">Hydrolase</keyword>
<protein>
    <submittedName>
        <fullName evidence="1">SNF2/RAD54 family helicase</fullName>
    </submittedName>
</protein>
<dbReference type="EMBL" id="KF602049">
    <property type="protein sequence ID" value="AHE39584.1"/>
    <property type="molecule type" value="Genomic_DNA"/>
</dbReference>
<sequence>MGRYRLIDYAAVFEPADPPRSGRMVFFSPWRRWGRPRRWPLAGLAPVPHIPSRPRLGPERLTWHLDLPERLSGADVRVRAGAG</sequence>
<dbReference type="AlphaFoldDB" id="V9Z6F2"/>
<name>V9Z6F2_9ACTN</name>
<organism evidence="1">
    <name type="scientific">Streptomyces sp. F2</name>
    <dbReference type="NCBI Taxonomy" id="317660"/>
    <lineage>
        <taxon>Bacteria</taxon>
        <taxon>Bacillati</taxon>
        <taxon>Actinomycetota</taxon>
        <taxon>Actinomycetes</taxon>
        <taxon>Kitasatosporales</taxon>
        <taxon>Streptomycetaceae</taxon>
        <taxon>Streptomyces</taxon>
    </lineage>
</organism>
<geneLocation type="plasmid" evidence="1">
    <name>pFRL4</name>
</geneLocation>